<feature type="compositionally biased region" description="Basic and acidic residues" evidence="3">
    <location>
        <begin position="74"/>
        <end position="87"/>
    </location>
</feature>
<evidence type="ECO:0000313" key="5">
    <source>
        <dbReference type="EMBL" id="VEU35955.1"/>
    </source>
</evidence>
<dbReference type="InterPro" id="IPR050602">
    <property type="entry name" value="Malonyl-ACP_OMT"/>
</dbReference>
<name>A0A448Z1S4_9STRA</name>
<dbReference type="Pfam" id="PF08241">
    <property type="entry name" value="Methyltransf_11"/>
    <property type="match status" value="1"/>
</dbReference>
<gene>
    <name evidence="5" type="ORF">PSNMU_V1.4_AUG-EV-PASAV3_0027030</name>
</gene>
<dbReference type="Proteomes" id="UP000291116">
    <property type="component" value="Unassembled WGS sequence"/>
</dbReference>
<evidence type="ECO:0000256" key="2">
    <source>
        <dbReference type="ARBA" id="ARBA00022679"/>
    </source>
</evidence>
<dbReference type="CDD" id="cd02440">
    <property type="entry name" value="AdoMet_MTases"/>
    <property type="match status" value="1"/>
</dbReference>
<feature type="region of interest" description="Disordered" evidence="3">
    <location>
        <begin position="70"/>
        <end position="117"/>
    </location>
</feature>
<protein>
    <recommendedName>
        <fullName evidence="4">Methyltransferase type 11 domain-containing protein</fullName>
    </recommendedName>
</protein>
<dbReference type="InterPro" id="IPR029063">
    <property type="entry name" value="SAM-dependent_MTases_sf"/>
</dbReference>
<feature type="compositionally biased region" description="Low complexity" evidence="3">
    <location>
        <begin position="25"/>
        <end position="36"/>
    </location>
</feature>
<accession>A0A448Z1S4</accession>
<dbReference type="Gene3D" id="3.40.50.150">
    <property type="entry name" value="Vaccinia Virus protein VP39"/>
    <property type="match status" value="1"/>
</dbReference>
<evidence type="ECO:0000259" key="4">
    <source>
        <dbReference type="Pfam" id="PF08241"/>
    </source>
</evidence>
<evidence type="ECO:0000256" key="3">
    <source>
        <dbReference type="SAM" id="MobiDB-lite"/>
    </source>
</evidence>
<proteinExistence type="predicted"/>
<dbReference type="InterPro" id="IPR013216">
    <property type="entry name" value="Methyltransf_11"/>
</dbReference>
<evidence type="ECO:0000313" key="6">
    <source>
        <dbReference type="Proteomes" id="UP000291116"/>
    </source>
</evidence>
<dbReference type="OrthoDB" id="16816at2759"/>
<sequence length="428" mass="46458">MNSSASRLRIPARRWRRCRADQRWPRTNPNANANAPAPAPGPFPRLPVCAGRNACARWFSVDASSSSSSTTLAFDRDLKRKQRDNAARSKKAWRSAPPKGSGEKGGDNNDDDDDDAVDYDYFRNEMAARLVDRLDDIKRAEGFPLALDIGAGGGHIYRAICSDDAFEGEGGIGGVRKMVLLDSSAGMLGTNDGDDDDGDGEHIEGSHRCGAYKLHADEEEDLPFPDGTFDLVMSSQAIHWVNDLPKLFREVHRVLKPDGCFMFSMIGGATLPELRVSMVLAELEREGGVGAHVGPFVELSDVGSLMQNAGFSLPTIDVDTVRISYPSAPVLMEHLQRMGEGNASVRRREHTGRDVFLAASCIYDELYPLGDPGGDGGGEVEATAQVIFAIGWTPHASQQKPEPRGSATHRIGDVVTVTEHKGEDEDKP</sequence>
<dbReference type="EMBL" id="CAACVS010000073">
    <property type="protein sequence ID" value="VEU35955.1"/>
    <property type="molecule type" value="Genomic_DNA"/>
</dbReference>
<feature type="domain" description="Methyltransferase type 11" evidence="4">
    <location>
        <begin position="147"/>
        <end position="263"/>
    </location>
</feature>
<keyword evidence="1" id="KW-0489">Methyltransferase</keyword>
<dbReference type="PANTHER" id="PTHR13090">
    <property type="entry name" value="ARGININE-HYDROXYLASE NDUFAF5, MITOCHONDRIAL"/>
    <property type="match status" value="1"/>
</dbReference>
<evidence type="ECO:0000256" key="1">
    <source>
        <dbReference type="ARBA" id="ARBA00022603"/>
    </source>
</evidence>
<reference evidence="5 6" key="1">
    <citation type="submission" date="2019-01" db="EMBL/GenBank/DDBJ databases">
        <authorList>
            <person name="Ferrante I. M."/>
        </authorList>
    </citation>
    <scope>NUCLEOTIDE SEQUENCE [LARGE SCALE GENOMIC DNA]</scope>
    <source>
        <strain evidence="5 6">B856</strain>
    </source>
</reference>
<feature type="compositionally biased region" description="Basic and acidic residues" evidence="3">
    <location>
        <begin position="418"/>
        <end position="428"/>
    </location>
</feature>
<dbReference type="PANTHER" id="PTHR13090:SF1">
    <property type="entry name" value="ARGININE-HYDROXYLASE NDUFAF5, MITOCHONDRIAL"/>
    <property type="match status" value="1"/>
</dbReference>
<organism evidence="5 6">
    <name type="scientific">Pseudo-nitzschia multistriata</name>
    <dbReference type="NCBI Taxonomy" id="183589"/>
    <lineage>
        <taxon>Eukaryota</taxon>
        <taxon>Sar</taxon>
        <taxon>Stramenopiles</taxon>
        <taxon>Ochrophyta</taxon>
        <taxon>Bacillariophyta</taxon>
        <taxon>Bacillariophyceae</taxon>
        <taxon>Bacillariophycidae</taxon>
        <taxon>Bacillariales</taxon>
        <taxon>Bacillariaceae</taxon>
        <taxon>Pseudo-nitzschia</taxon>
    </lineage>
</organism>
<feature type="region of interest" description="Disordered" evidence="3">
    <location>
        <begin position="395"/>
        <end position="428"/>
    </location>
</feature>
<feature type="compositionally biased region" description="Acidic residues" evidence="3">
    <location>
        <begin position="108"/>
        <end position="117"/>
    </location>
</feature>
<dbReference type="SUPFAM" id="SSF53335">
    <property type="entry name" value="S-adenosyl-L-methionine-dependent methyltransferases"/>
    <property type="match status" value="1"/>
</dbReference>
<dbReference type="GO" id="GO:0032981">
    <property type="term" value="P:mitochondrial respiratory chain complex I assembly"/>
    <property type="evidence" value="ECO:0007669"/>
    <property type="project" value="TreeGrafter"/>
</dbReference>
<dbReference type="AlphaFoldDB" id="A0A448Z1S4"/>
<keyword evidence="6" id="KW-1185">Reference proteome</keyword>
<feature type="region of interest" description="Disordered" evidence="3">
    <location>
        <begin position="1"/>
        <end position="40"/>
    </location>
</feature>
<dbReference type="GO" id="GO:0005739">
    <property type="term" value="C:mitochondrion"/>
    <property type="evidence" value="ECO:0007669"/>
    <property type="project" value="TreeGrafter"/>
</dbReference>
<keyword evidence="2" id="KW-0808">Transferase</keyword>
<dbReference type="GO" id="GO:0008757">
    <property type="term" value="F:S-adenosylmethionine-dependent methyltransferase activity"/>
    <property type="evidence" value="ECO:0007669"/>
    <property type="project" value="InterPro"/>
</dbReference>
<dbReference type="GO" id="GO:0032259">
    <property type="term" value="P:methylation"/>
    <property type="evidence" value="ECO:0007669"/>
    <property type="project" value="UniProtKB-KW"/>
</dbReference>